<protein>
    <submittedName>
        <fullName evidence="2">Uncharacterized protein</fullName>
    </submittedName>
</protein>
<evidence type="ECO:0000313" key="2">
    <source>
        <dbReference type="EMBL" id="OMF42962.1"/>
    </source>
</evidence>
<keyword evidence="3" id="KW-1185">Reference proteome</keyword>
<dbReference type="Proteomes" id="UP000187172">
    <property type="component" value="Unassembled WGS sequence"/>
</dbReference>
<keyword evidence="1" id="KW-1133">Transmembrane helix</keyword>
<dbReference type="EMBL" id="MRTP01000032">
    <property type="protein sequence ID" value="OMF42962.1"/>
    <property type="molecule type" value="Genomic_DNA"/>
</dbReference>
<proteinExistence type="predicted"/>
<accession>A0A1R1DU05</accession>
<organism evidence="2 3">
    <name type="scientific">Paenibacillus rhizosphaerae</name>
    <dbReference type="NCBI Taxonomy" id="297318"/>
    <lineage>
        <taxon>Bacteria</taxon>
        <taxon>Bacillati</taxon>
        <taxon>Bacillota</taxon>
        <taxon>Bacilli</taxon>
        <taxon>Bacillales</taxon>
        <taxon>Paenibacillaceae</taxon>
        <taxon>Paenibacillus</taxon>
    </lineage>
</organism>
<comment type="caution">
    <text evidence="2">The sequence shown here is derived from an EMBL/GenBank/DDBJ whole genome shotgun (WGS) entry which is preliminary data.</text>
</comment>
<reference evidence="2 3" key="1">
    <citation type="submission" date="2016-11" db="EMBL/GenBank/DDBJ databases">
        <title>Paenibacillus species isolates.</title>
        <authorList>
            <person name="Beno S.M."/>
        </authorList>
    </citation>
    <scope>NUCLEOTIDE SEQUENCE [LARGE SCALE GENOMIC DNA]</scope>
    <source>
        <strain evidence="2 3">FSL R5-0378</strain>
    </source>
</reference>
<gene>
    <name evidence="2" type="ORF">BK138_35490</name>
</gene>
<evidence type="ECO:0000256" key="1">
    <source>
        <dbReference type="SAM" id="Phobius"/>
    </source>
</evidence>
<keyword evidence="1" id="KW-0472">Membrane</keyword>
<keyword evidence="1" id="KW-0812">Transmembrane</keyword>
<evidence type="ECO:0000313" key="3">
    <source>
        <dbReference type="Proteomes" id="UP000187172"/>
    </source>
</evidence>
<sequence length="71" mass="8388">MKDLEEHNNDNEIPSFNSVTEHYHNIVGYPNKKIIWSTMPKVLRWFGYFFFTVMGIGAIVLLFIIIISLFH</sequence>
<name>A0A1R1DU05_9BACL</name>
<feature type="transmembrane region" description="Helical" evidence="1">
    <location>
        <begin position="45"/>
        <end position="70"/>
    </location>
</feature>
<dbReference type="AlphaFoldDB" id="A0A1R1DU05"/>